<dbReference type="InterPro" id="IPR016446">
    <property type="entry name" value="Flavin_OxRdtase_Frp"/>
</dbReference>
<dbReference type="InterPro" id="IPR000415">
    <property type="entry name" value="Nitroreductase-like"/>
</dbReference>
<keyword evidence="2 5" id="KW-0285">Flavoprotein</keyword>
<evidence type="ECO:0000256" key="2">
    <source>
        <dbReference type="ARBA" id="ARBA00022630"/>
    </source>
</evidence>
<keyword evidence="5" id="KW-0521">NADP</keyword>
<dbReference type="PANTHER" id="PTHR43425:SF2">
    <property type="entry name" value="OXYGEN-INSENSITIVE NADPH NITROREDUCTASE"/>
    <property type="match status" value="1"/>
</dbReference>
<dbReference type="CDD" id="cd02146">
    <property type="entry name" value="NfsA-like"/>
    <property type="match status" value="1"/>
</dbReference>
<sequence>MNPTIETLLSHRSIRKFTQDAISPEQLTQIIDAARAVSSSSFLQCTSIIRVTDKEKRRLLAEYAGNQAYVADCAEFLVWCADFHRHEQINPNAKLGFTEQTLIGAIDGAIMAQNAMVAAESMGLGGVYIGGLRNQPEKVAELLAMPNHVMPLFGMCLGVPAQDPETKPKLPAQLLVHENSYQAIDEAALSDYDNQVREYYQTRTGGNKDMSWSEQISATLEKEARPFMKDFLHSKGFSTR</sequence>
<proteinExistence type="inferred from homology"/>
<keyword evidence="4 5" id="KW-0560">Oxidoreductase</keyword>
<dbReference type="InterPro" id="IPR029479">
    <property type="entry name" value="Nitroreductase"/>
</dbReference>
<evidence type="ECO:0000256" key="5">
    <source>
        <dbReference type="PIRNR" id="PIRNR005426"/>
    </source>
</evidence>
<dbReference type="NCBIfam" id="NF008033">
    <property type="entry name" value="PRK10765.1"/>
    <property type="match status" value="1"/>
</dbReference>
<dbReference type="EMBL" id="CP114588">
    <property type="protein sequence ID" value="WBA07659.1"/>
    <property type="molecule type" value="Genomic_DNA"/>
</dbReference>
<dbReference type="Pfam" id="PF00881">
    <property type="entry name" value="Nitroreductase"/>
    <property type="match status" value="1"/>
</dbReference>
<keyword evidence="3 5" id="KW-0288">FMN</keyword>
<dbReference type="SUPFAM" id="SSF55469">
    <property type="entry name" value="FMN-dependent nitroreductase-like"/>
    <property type="match status" value="1"/>
</dbReference>
<evidence type="ECO:0000313" key="8">
    <source>
        <dbReference type="Proteomes" id="UP001164748"/>
    </source>
</evidence>
<evidence type="ECO:0000256" key="3">
    <source>
        <dbReference type="ARBA" id="ARBA00022643"/>
    </source>
</evidence>
<accession>A0AA47KIU1</accession>
<gene>
    <name evidence="7" type="primary">nfsA</name>
    <name evidence="7" type="ORF">N8M53_07225</name>
</gene>
<comment type="similarity">
    <text evidence="1 5">Belongs to the flavin oxidoreductase frp family.</text>
</comment>
<evidence type="ECO:0000256" key="4">
    <source>
        <dbReference type="ARBA" id="ARBA00023002"/>
    </source>
</evidence>
<evidence type="ECO:0000256" key="1">
    <source>
        <dbReference type="ARBA" id="ARBA00008366"/>
    </source>
</evidence>
<dbReference type="GO" id="GO:0016491">
    <property type="term" value="F:oxidoreductase activity"/>
    <property type="evidence" value="ECO:0007669"/>
    <property type="project" value="UniProtKB-UniRule"/>
</dbReference>
<dbReference type="PIRSF" id="PIRSF005426">
    <property type="entry name" value="Frp"/>
    <property type="match status" value="1"/>
</dbReference>
<dbReference type="AlphaFoldDB" id="A0AA47KIU1"/>
<dbReference type="RefSeq" id="WP_046073117.1">
    <property type="nucleotide sequence ID" value="NZ_CP114588.1"/>
</dbReference>
<name>A0AA47KIU1_9GAMM</name>
<protein>
    <submittedName>
        <fullName evidence="7">Oxygen-insensitive NADPH nitroreductase</fullName>
    </submittedName>
</protein>
<evidence type="ECO:0000259" key="6">
    <source>
        <dbReference type="Pfam" id="PF00881"/>
    </source>
</evidence>
<reference evidence="7" key="1">
    <citation type="submission" date="2022-09" db="EMBL/GenBank/DDBJ databases">
        <authorList>
            <person name="Li Z.-J."/>
        </authorList>
    </citation>
    <scope>NUCLEOTIDE SEQUENCE</scope>
    <source>
        <strain evidence="7">TGB11</strain>
    </source>
</reference>
<dbReference type="Gene3D" id="3.40.109.10">
    <property type="entry name" value="NADH Oxidase"/>
    <property type="match status" value="1"/>
</dbReference>
<feature type="domain" description="Nitroreductase" evidence="6">
    <location>
        <begin position="10"/>
        <end position="158"/>
    </location>
</feature>
<dbReference type="PANTHER" id="PTHR43425">
    <property type="entry name" value="OXYGEN-INSENSITIVE NADPH NITROREDUCTASE"/>
    <property type="match status" value="1"/>
</dbReference>
<dbReference type="Proteomes" id="UP001164748">
    <property type="component" value="Chromosome"/>
</dbReference>
<evidence type="ECO:0000313" key="7">
    <source>
        <dbReference type="EMBL" id="WBA07659.1"/>
    </source>
</evidence>
<organism evidence="7 8">
    <name type="scientific">Salinivibrio kushneri</name>
    <dbReference type="NCBI Taxonomy" id="1908198"/>
    <lineage>
        <taxon>Bacteria</taxon>
        <taxon>Pseudomonadati</taxon>
        <taxon>Pseudomonadota</taxon>
        <taxon>Gammaproteobacteria</taxon>
        <taxon>Vibrionales</taxon>
        <taxon>Vibrionaceae</taxon>
        <taxon>Salinivibrio</taxon>
    </lineage>
</organism>